<reference evidence="2 3" key="1">
    <citation type="submission" date="2020-11" db="EMBL/GenBank/DDBJ databases">
        <title>Kefir isolates.</title>
        <authorList>
            <person name="Marcisauskas S."/>
            <person name="Kim Y."/>
            <person name="Blasche S."/>
        </authorList>
    </citation>
    <scope>NUCLEOTIDE SEQUENCE [LARGE SCALE GENOMIC DNA]</scope>
    <source>
        <strain evidence="2 3">KR</strain>
    </source>
</reference>
<evidence type="ECO:0000256" key="1">
    <source>
        <dbReference type="SAM" id="MobiDB-lite"/>
    </source>
</evidence>
<evidence type="ECO:0000313" key="3">
    <source>
        <dbReference type="Proteomes" id="UP000777482"/>
    </source>
</evidence>
<keyword evidence="3" id="KW-1185">Reference proteome</keyword>
<gene>
    <name evidence="2" type="ORF">C6P46_002526</name>
</gene>
<dbReference type="AlphaFoldDB" id="A0A9P6W9Q6"/>
<proteinExistence type="predicted"/>
<feature type="region of interest" description="Disordered" evidence="1">
    <location>
        <begin position="212"/>
        <end position="274"/>
    </location>
</feature>
<organism evidence="2 3">
    <name type="scientific">Rhodotorula mucilaginosa</name>
    <name type="common">Yeast</name>
    <name type="synonym">Rhodotorula rubra</name>
    <dbReference type="NCBI Taxonomy" id="5537"/>
    <lineage>
        <taxon>Eukaryota</taxon>
        <taxon>Fungi</taxon>
        <taxon>Dikarya</taxon>
        <taxon>Basidiomycota</taxon>
        <taxon>Pucciniomycotina</taxon>
        <taxon>Microbotryomycetes</taxon>
        <taxon>Sporidiobolales</taxon>
        <taxon>Sporidiobolaceae</taxon>
        <taxon>Rhodotorula</taxon>
    </lineage>
</organism>
<feature type="compositionally biased region" description="Basic and acidic residues" evidence="1">
    <location>
        <begin position="212"/>
        <end position="228"/>
    </location>
</feature>
<comment type="caution">
    <text evidence="2">The sequence shown here is derived from an EMBL/GenBank/DDBJ whole genome shotgun (WGS) entry which is preliminary data.</text>
</comment>
<dbReference type="OrthoDB" id="2523182at2759"/>
<accession>A0A9P6W9Q6</accession>
<dbReference type="EMBL" id="PUHQ01000002">
    <property type="protein sequence ID" value="KAG0667115.1"/>
    <property type="molecule type" value="Genomic_DNA"/>
</dbReference>
<name>A0A9P6W9Q6_RHOMI</name>
<sequence length="501" mass="56466">MRILFNKAWNAIQPDHRAALPTYDSVPGESSSDEKLSWAASFRSLSSSRTSSRSASPDADYETAARQAANKGWIRLGAAGLCGLVAGVLLARGGAHDSVHYDGPTRTDVWKQYHIQEKSLVGTRPITRLPKCERTVVLEWETWQYGFGSTTISALQAMVFAKQYDYEVLFSRGANPYGSYLDYFEPYRPTHCQIIEDLYREEGTVELQAVTEEARRASQDAPHPDQTPRLRSSSGDTHPLNRFMRDTTFSSEELDTLPKLDSSRPKPGPENVPDLYRQRFLQYSALTARHFQLNARIKARRDSLRLEMGLLDQGERPTVGMHFRGGDKLKHECRPSAQMSCGNITLHCETALDALRSFAPEYRTFRLDSMKARLVLMTAEPDAFERIAAEPICHRHFEIVPFPRGGTDKSYKQADFYELSAETRLEDTQRFLAEADILANYVDATVVSANSNTGRLIFTRGGPTRAIDEYRIRSVDVPWHPMQFAPFAGFCDGTAGHCFPE</sequence>
<evidence type="ECO:0000313" key="2">
    <source>
        <dbReference type="EMBL" id="KAG0667115.1"/>
    </source>
</evidence>
<dbReference type="Proteomes" id="UP000777482">
    <property type="component" value="Unassembled WGS sequence"/>
</dbReference>
<protein>
    <submittedName>
        <fullName evidence="2">Uncharacterized protein</fullName>
    </submittedName>
</protein>